<dbReference type="AlphaFoldDB" id="A0ABD1UBQ9"/>
<gene>
    <name evidence="2" type="ORF">Fot_25971</name>
</gene>
<feature type="region of interest" description="Disordered" evidence="1">
    <location>
        <begin position="119"/>
        <end position="148"/>
    </location>
</feature>
<dbReference type="Proteomes" id="UP001604277">
    <property type="component" value="Unassembled WGS sequence"/>
</dbReference>
<organism evidence="2 3">
    <name type="scientific">Forsythia ovata</name>
    <dbReference type="NCBI Taxonomy" id="205694"/>
    <lineage>
        <taxon>Eukaryota</taxon>
        <taxon>Viridiplantae</taxon>
        <taxon>Streptophyta</taxon>
        <taxon>Embryophyta</taxon>
        <taxon>Tracheophyta</taxon>
        <taxon>Spermatophyta</taxon>
        <taxon>Magnoliopsida</taxon>
        <taxon>eudicotyledons</taxon>
        <taxon>Gunneridae</taxon>
        <taxon>Pentapetalae</taxon>
        <taxon>asterids</taxon>
        <taxon>lamiids</taxon>
        <taxon>Lamiales</taxon>
        <taxon>Oleaceae</taxon>
        <taxon>Forsythieae</taxon>
        <taxon>Forsythia</taxon>
    </lineage>
</organism>
<sequence length="185" mass="21163">MASFPEFTCSGLVFVSKKMGQRVEQVFNILTKDVTLKTNRNNLEIDYCLLGEGNVREIRFVLGKIIMNTLVCRDVQEIEVTEGKKVDLQAIDLPQIMVFENIQQTSLCIRKVDSISKDGKKRSISLPNNELQPDNASKTRFLEDNSDDSVEIMSKNQKTVVYKQPKEMAEIKQETMEERNRRGVA</sequence>
<evidence type="ECO:0000313" key="3">
    <source>
        <dbReference type="Proteomes" id="UP001604277"/>
    </source>
</evidence>
<accession>A0ABD1UBQ9</accession>
<reference evidence="3" key="1">
    <citation type="submission" date="2024-07" db="EMBL/GenBank/DDBJ databases">
        <title>Two chromosome-level genome assemblies of Korean endemic species Abeliophyllum distichum and Forsythia ovata (Oleaceae).</title>
        <authorList>
            <person name="Jang H."/>
        </authorList>
    </citation>
    <scope>NUCLEOTIDE SEQUENCE [LARGE SCALE GENOMIC DNA]</scope>
</reference>
<protein>
    <submittedName>
        <fullName evidence="2">Uncharacterized protein</fullName>
    </submittedName>
</protein>
<dbReference type="EMBL" id="JBFOLJ010000007">
    <property type="protein sequence ID" value="KAL2522048.1"/>
    <property type="molecule type" value="Genomic_DNA"/>
</dbReference>
<dbReference type="PANTHER" id="PTHR43051">
    <property type="entry name" value="POLYNUCLEOTIDE ADENYLYLTRANSFERASE FAMILY PROTEIN"/>
    <property type="match status" value="1"/>
</dbReference>
<dbReference type="InterPro" id="IPR052191">
    <property type="entry name" value="tRNA_ntf/polyA_polymerase_I"/>
</dbReference>
<evidence type="ECO:0000256" key="1">
    <source>
        <dbReference type="SAM" id="MobiDB-lite"/>
    </source>
</evidence>
<proteinExistence type="predicted"/>
<feature type="compositionally biased region" description="Polar residues" evidence="1">
    <location>
        <begin position="125"/>
        <end position="138"/>
    </location>
</feature>
<dbReference type="PANTHER" id="PTHR43051:SF1">
    <property type="entry name" value="POLYNUCLEOTIDE ADENYLYLTRANSFERASE FAMILY PROTEIN"/>
    <property type="match status" value="1"/>
</dbReference>
<name>A0ABD1UBQ9_9LAMI</name>
<comment type="caution">
    <text evidence="2">The sequence shown here is derived from an EMBL/GenBank/DDBJ whole genome shotgun (WGS) entry which is preliminary data.</text>
</comment>
<evidence type="ECO:0000313" key="2">
    <source>
        <dbReference type="EMBL" id="KAL2522048.1"/>
    </source>
</evidence>
<keyword evidence="3" id="KW-1185">Reference proteome</keyword>